<protein>
    <submittedName>
        <fullName evidence="3">Uncharacterized protein</fullName>
    </submittedName>
</protein>
<dbReference type="Proteomes" id="UP000247409">
    <property type="component" value="Unassembled WGS sequence"/>
</dbReference>
<feature type="compositionally biased region" description="Basic and acidic residues" evidence="2">
    <location>
        <begin position="420"/>
        <end position="433"/>
    </location>
</feature>
<keyword evidence="1" id="KW-0175">Coiled coil</keyword>
<gene>
    <name evidence="3" type="ORF">BWQ96_00376</name>
</gene>
<evidence type="ECO:0000256" key="1">
    <source>
        <dbReference type="SAM" id="Coils"/>
    </source>
</evidence>
<feature type="coiled-coil region" evidence="1">
    <location>
        <begin position="5"/>
        <end position="35"/>
    </location>
</feature>
<reference evidence="3 4" key="1">
    <citation type="journal article" date="2018" name="Mol. Biol. Evol.">
        <title>Analysis of the draft genome of the red seaweed Gracilariopsis chorda provides insights into genome size evolution in Rhodophyta.</title>
        <authorList>
            <person name="Lee J."/>
            <person name="Yang E.C."/>
            <person name="Graf L."/>
            <person name="Yang J.H."/>
            <person name="Qiu H."/>
            <person name="Zel Zion U."/>
            <person name="Chan C.X."/>
            <person name="Stephens T.G."/>
            <person name="Weber A.P.M."/>
            <person name="Boo G.H."/>
            <person name="Boo S.M."/>
            <person name="Kim K.M."/>
            <person name="Shin Y."/>
            <person name="Jung M."/>
            <person name="Lee S.J."/>
            <person name="Yim H.S."/>
            <person name="Lee J.H."/>
            <person name="Bhattacharya D."/>
            <person name="Yoon H.S."/>
        </authorList>
    </citation>
    <scope>NUCLEOTIDE SEQUENCE [LARGE SCALE GENOMIC DNA]</scope>
    <source>
        <strain evidence="3 4">SKKU-2015</strain>
        <tissue evidence="3">Whole body</tissue>
    </source>
</reference>
<evidence type="ECO:0000313" key="4">
    <source>
        <dbReference type="Proteomes" id="UP000247409"/>
    </source>
</evidence>
<dbReference type="EMBL" id="NBIV01000002">
    <property type="protein sequence ID" value="PXF49724.1"/>
    <property type="molecule type" value="Genomic_DNA"/>
</dbReference>
<feature type="coiled-coil region" evidence="1">
    <location>
        <begin position="333"/>
        <end position="398"/>
    </location>
</feature>
<comment type="caution">
    <text evidence="3">The sequence shown here is derived from an EMBL/GenBank/DDBJ whole genome shotgun (WGS) entry which is preliminary data.</text>
</comment>
<evidence type="ECO:0000256" key="2">
    <source>
        <dbReference type="SAM" id="MobiDB-lite"/>
    </source>
</evidence>
<feature type="coiled-coil region" evidence="1">
    <location>
        <begin position="69"/>
        <end position="96"/>
    </location>
</feature>
<dbReference type="OrthoDB" id="10514769at2759"/>
<organism evidence="3 4">
    <name type="scientific">Gracilariopsis chorda</name>
    <dbReference type="NCBI Taxonomy" id="448386"/>
    <lineage>
        <taxon>Eukaryota</taxon>
        <taxon>Rhodophyta</taxon>
        <taxon>Florideophyceae</taxon>
        <taxon>Rhodymeniophycidae</taxon>
        <taxon>Gracilariales</taxon>
        <taxon>Gracilariaceae</taxon>
        <taxon>Gracilariopsis</taxon>
    </lineage>
</organism>
<accession>A0A2V3J5S0</accession>
<sequence>MSSSIAALQTRIRQLEADNQSLASAAEQAAALAEEYAADAARYRHSQNNTEQRLHDEISDASRRKDRRIQRLNTLLAEEKEHNQTLHNRIEELQQLCELSAQMESTLQASVRTLQFQLEQAAQHPSQFIADASFLLRGLRAEHLLTPLNILEQYFPDAEAIVSDFKAYRMFVRAYSTYNLSVYLQSHIPTLRQNASEAHKRFMQNSLQVIERLSCLMQNTLRWCFESANELPQRAHKLYEAVTTLEQRTSNVFVQLCEMQQQPSLTSTQAYATMNTDLLGMAMDVVSDIVPSSQLVQEMQSPNLCDMVCAGGDDRARSVREKLLATTRANASSEELQSKLNVARTKLRQREGEVEDLKVRLNVYDDRLASAREDAKLIESLKQQLSEAEQQLTLSKRRQMPTEQVEDVGDANSITQPHNLPHESDNNDGENQRAKASRGTAGKSVLVATPLSQVHKVEETIHLRRQLLQTQLCELQDTCTKRTEEDNAEWQGMKQMHDAISQALHNARVAAADASIVKLDAETLRVKSGGVTMSRKAILQAVAYTGEGNAVKQWQKARCRIGERSKMRLRVAEEELKATVSALRSKLMV</sequence>
<name>A0A2V3J5S0_9FLOR</name>
<evidence type="ECO:0000313" key="3">
    <source>
        <dbReference type="EMBL" id="PXF49724.1"/>
    </source>
</evidence>
<feature type="region of interest" description="Disordered" evidence="2">
    <location>
        <begin position="411"/>
        <end position="441"/>
    </location>
</feature>
<proteinExistence type="predicted"/>
<dbReference type="AlphaFoldDB" id="A0A2V3J5S0"/>
<keyword evidence="4" id="KW-1185">Reference proteome</keyword>